<name>A0A4S2FPY4_9BACT</name>
<dbReference type="InterPro" id="IPR043502">
    <property type="entry name" value="DNA/RNA_pol_sf"/>
</dbReference>
<comment type="caution">
    <text evidence="2">The sequence shown here is derived from an EMBL/GenBank/DDBJ whole genome shotgun (WGS) entry which is preliminary data.</text>
</comment>
<organism evidence="2 3">
    <name type="scientific">Muribaculum intestinale</name>
    <dbReference type="NCBI Taxonomy" id="1796646"/>
    <lineage>
        <taxon>Bacteria</taxon>
        <taxon>Pseudomonadati</taxon>
        <taxon>Bacteroidota</taxon>
        <taxon>Bacteroidia</taxon>
        <taxon>Bacteroidales</taxon>
        <taxon>Muribaculaceae</taxon>
        <taxon>Muribaculum</taxon>
    </lineage>
</organism>
<feature type="domain" description="HD-CE" evidence="1">
    <location>
        <begin position="760"/>
        <end position="993"/>
    </location>
</feature>
<dbReference type="EMBL" id="SRYD01000052">
    <property type="protein sequence ID" value="TGY71148.1"/>
    <property type="molecule type" value="Genomic_DNA"/>
</dbReference>
<dbReference type="InterPro" id="IPR056471">
    <property type="entry name" value="HD-CE"/>
</dbReference>
<evidence type="ECO:0000313" key="3">
    <source>
        <dbReference type="Proteomes" id="UP000306630"/>
    </source>
</evidence>
<accession>A0A4S2FPY4</accession>
<dbReference type="Pfam" id="PF24391">
    <property type="entry name" value="HD-CE"/>
    <property type="match status" value="1"/>
</dbReference>
<evidence type="ECO:0000259" key="1">
    <source>
        <dbReference type="Pfam" id="PF24391"/>
    </source>
</evidence>
<evidence type="ECO:0000313" key="2">
    <source>
        <dbReference type="EMBL" id="TGY71148.1"/>
    </source>
</evidence>
<gene>
    <name evidence="2" type="ORF">E5333_11795</name>
</gene>
<reference evidence="2 3" key="1">
    <citation type="submission" date="2019-04" db="EMBL/GenBank/DDBJ databases">
        <title>Microbes associate with the intestines of laboratory mice.</title>
        <authorList>
            <person name="Navarre W."/>
            <person name="Wong E."/>
            <person name="Huang K."/>
            <person name="Tropini C."/>
            <person name="Ng K."/>
            <person name="Yu B."/>
        </authorList>
    </citation>
    <scope>NUCLEOTIDE SEQUENCE [LARGE SCALE GENOMIC DNA]</scope>
    <source>
        <strain evidence="2 3">NM06_A21</strain>
    </source>
</reference>
<dbReference type="RefSeq" id="WP_135993678.1">
    <property type="nucleotide sequence ID" value="NZ_CBFGDC010000013.1"/>
</dbReference>
<sequence>MATKLREIILSDENIYNAIYALESYISERDLLSKQDLSKFLQLRDKYDFSGCVGEVIRDCKETLKNILDDEKSLFEIEVYFKVKKLSNDVSPRVEYRPLHTSSLVNQICMAAMLMPLMFDDTTGIRNLSELSRMLPHNFYGNIPSCNVQNIFVNWTEKYRQYTQIVNDRGHEYSQTREYDKEISFDLKDFFPSINPKKILNFIWNAISGKYDTEEDRNTLKIVITKLLYFKIPEQNLNGWNEAYYKGKGDISAIEGFYPTRGIAQGLPQSYFFGNLCMIEVADKMNRLQEFGKTDSYFYVDDSVVFARNIDSKRFEKLIDKLNEVITDNVSEWTIEPILNEAYAENAFSLKYKVEFHRDDKSSICNIEDSFKGMSGLFLMQRSVSMGGWIKGNIDDVDDNVALKKLTALQEVVDNQIKLIKDYIGENKESEEFETRLKWLKRYRRYFLFRKKRLEILLNGEFDKKLLDDFMDKFKIKEIIGLNHKEQILTDGPTRNLLEELFEIFEEDIFKSEFELIAQDMSSEEKASFCDKISAYDETLSLLNNAPRNHNYLYYCRISSTIKETDFIASNGYESLTKMVRKLRPFRSSEKFVETLKIKSVDTDEAWNTFSFLNPVVNKSRDGVDYNPAREFPSWCRFIFHNSSNFKRKILNCCFSYACNISPGDNLSILRLDIKPVKYYELRVITMLRNSRLNINRFFEFLRSINCSDINERMEIDLGILEGLGIFRQKVQEPDKIDRLIQTHRLVKSLWHNGSKFLNAYTLHNQEHAINLIKNIVRLINDVDFLNLKSNDFFLLFNACYLHDISMVIHPSIVSFNDSNVKSEQLISKWLRKITELNDKLDHAFAYNKFKMSEVHLLRKDIGLKLVEIFQDVFDFFEDRVRTPHAYESARLIRNWQDGMLSFLSELETEIIATISDSHGWDIVDVYGIKSNAKEELVSLKYMMILIRLADLLDLANDRIDYFLLKQNRSQMSPVSRYHWISHLITDRYELDVDFDVSKGKKLTDCPIHENIHLDIFLNAEILYQERNNRGPCRGIRPSIGLRKQNRFPDKGLERNCLEFQVGIDDSLCESNHCKTNGDKRLCPFICLWMSDKHWWLFSELGKLKHYLNSVNSKLIKSNIDVRFFFDNCRKLDSEFFDDVKSHLTK</sequence>
<dbReference type="SUPFAM" id="SSF56672">
    <property type="entry name" value="DNA/RNA polymerases"/>
    <property type="match status" value="1"/>
</dbReference>
<proteinExistence type="predicted"/>
<dbReference type="AlphaFoldDB" id="A0A4S2FPY4"/>
<dbReference type="Proteomes" id="UP000306630">
    <property type="component" value="Unassembled WGS sequence"/>
</dbReference>
<protein>
    <recommendedName>
        <fullName evidence="1">HD-CE domain-containing protein</fullName>
    </recommendedName>
</protein>